<dbReference type="InterPro" id="IPR025914">
    <property type="entry name" value="SpoVAE"/>
</dbReference>
<sequence>MSRKKPVIFITDGDSAAVKAVECAAGELQLPFLTASGGNPSPPNTTELEEMVKSAEGEPVLLLFDDAGQQGIGRGEEKMIALNRGNTVDVLGVIAVASTSKQFDWTNVDVSIDKFGNLTSYGVDKEGIEDLEIGRLKGDTVYCIDDLGVPVIGVGDIGKMGGWDDPEKGSPITRKAIEILIERSGWNCRNK</sequence>
<evidence type="ECO:0000313" key="2">
    <source>
        <dbReference type="Proteomes" id="UP001596142"/>
    </source>
</evidence>
<name>A0ABW0YQS9_9BACI</name>
<proteinExistence type="predicted"/>
<dbReference type="EMBL" id="JBHSOZ010000010">
    <property type="protein sequence ID" value="MFC5714126.1"/>
    <property type="molecule type" value="Genomic_DNA"/>
</dbReference>
<accession>A0ABW0YQS9</accession>
<gene>
    <name evidence="1" type="ORF">ACFPU1_15350</name>
</gene>
<dbReference type="Pfam" id="PF14097">
    <property type="entry name" value="SpoVAE"/>
    <property type="match status" value="1"/>
</dbReference>
<dbReference type="Proteomes" id="UP001596142">
    <property type="component" value="Unassembled WGS sequence"/>
</dbReference>
<protein>
    <submittedName>
        <fullName evidence="1">Stage V sporulation protein AE</fullName>
    </submittedName>
</protein>
<comment type="caution">
    <text evidence="1">The sequence shown here is derived from an EMBL/GenBank/DDBJ whole genome shotgun (WGS) entry which is preliminary data.</text>
</comment>
<dbReference type="RefSeq" id="WP_385942694.1">
    <property type="nucleotide sequence ID" value="NZ_JBHSOZ010000010.1"/>
</dbReference>
<evidence type="ECO:0000313" key="1">
    <source>
        <dbReference type="EMBL" id="MFC5714126.1"/>
    </source>
</evidence>
<organism evidence="1 2">
    <name type="scientific">Thalassorhabdus alkalitolerans</name>
    <dbReference type="NCBI Taxonomy" id="2282697"/>
    <lineage>
        <taxon>Bacteria</taxon>
        <taxon>Bacillati</taxon>
        <taxon>Bacillota</taxon>
        <taxon>Bacilli</taxon>
        <taxon>Bacillales</taxon>
        <taxon>Bacillaceae</taxon>
        <taxon>Thalassorhabdus</taxon>
    </lineage>
</organism>
<keyword evidence="2" id="KW-1185">Reference proteome</keyword>
<reference evidence="2" key="1">
    <citation type="journal article" date="2019" name="Int. J. Syst. Evol. Microbiol.">
        <title>The Global Catalogue of Microorganisms (GCM) 10K type strain sequencing project: providing services to taxonomists for standard genome sequencing and annotation.</title>
        <authorList>
            <consortium name="The Broad Institute Genomics Platform"/>
            <consortium name="The Broad Institute Genome Sequencing Center for Infectious Disease"/>
            <person name="Wu L."/>
            <person name="Ma J."/>
        </authorList>
    </citation>
    <scope>NUCLEOTIDE SEQUENCE [LARGE SCALE GENOMIC DNA]</scope>
    <source>
        <strain evidence="2">CECT 7184</strain>
    </source>
</reference>